<dbReference type="GO" id="GO:0004497">
    <property type="term" value="F:monooxygenase activity"/>
    <property type="evidence" value="ECO:0007669"/>
    <property type="project" value="UniProtKB-KW"/>
</dbReference>
<dbReference type="Pfam" id="PF03992">
    <property type="entry name" value="ABM"/>
    <property type="match status" value="1"/>
</dbReference>
<keyword evidence="2" id="KW-0560">Oxidoreductase</keyword>
<keyword evidence="3" id="KW-1185">Reference proteome</keyword>
<dbReference type="EMBL" id="FTPP01000001">
    <property type="protein sequence ID" value="SIT75214.1"/>
    <property type="molecule type" value="Genomic_DNA"/>
</dbReference>
<evidence type="ECO:0000259" key="1">
    <source>
        <dbReference type="PROSITE" id="PS51725"/>
    </source>
</evidence>
<organism evidence="2 3">
    <name type="scientific">Pontibacter indicus</name>
    <dbReference type="NCBI Taxonomy" id="1317125"/>
    <lineage>
        <taxon>Bacteria</taxon>
        <taxon>Pseudomonadati</taxon>
        <taxon>Bacteroidota</taxon>
        <taxon>Cytophagia</taxon>
        <taxon>Cytophagales</taxon>
        <taxon>Hymenobacteraceae</taxon>
        <taxon>Pontibacter</taxon>
    </lineage>
</organism>
<dbReference type="InterPro" id="IPR007138">
    <property type="entry name" value="ABM_dom"/>
</dbReference>
<evidence type="ECO:0000313" key="2">
    <source>
        <dbReference type="EMBL" id="SIT75214.1"/>
    </source>
</evidence>
<evidence type="ECO:0000313" key="3">
    <source>
        <dbReference type="Proteomes" id="UP000187181"/>
    </source>
</evidence>
<keyword evidence="2" id="KW-0503">Monooxygenase</keyword>
<reference evidence="3" key="1">
    <citation type="submission" date="2017-01" db="EMBL/GenBank/DDBJ databases">
        <authorList>
            <person name="Varghese N."/>
            <person name="Submissions S."/>
        </authorList>
    </citation>
    <scope>NUCLEOTIDE SEQUENCE [LARGE SCALE GENOMIC DNA]</scope>
    <source>
        <strain evidence="3">LP100</strain>
    </source>
</reference>
<dbReference type="SUPFAM" id="SSF54909">
    <property type="entry name" value="Dimeric alpha+beta barrel"/>
    <property type="match status" value="1"/>
</dbReference>
<accession>A0A1R3WCZ0</accession>
<dbReference type="Gene3D" id="3.30.70.100">
    <property type="match status" value="1"/>
</dbReference>
<gene>
    <name evidence="2" type="ORF">SAMN05444128_0189</name>
</gene>
<protein>
    <submittedName>
        <fullName evidence="2">Quinol monooxygenase YgiN</fullName>
    </submittedName>
</protein>
<proteinExistence type="predicted"/>
<dbReference type="STRING" id="1317125.SAMN05444128_0189"/>
<dbReference type="InterPro" id="IPR011008">
    <property type="entry name" value="Dimeric_a/b-barrel"/>
</dbReference>
<dbReference type="OrthoDB" id="165368at2"/>
<name>A0A1R3WCZ0_9BACT</name>
<dbReference type="Proteomes" id="UP000187181">
    <property type="component" value="Unassembled WGS sequence"/>
</dbReference>
<dbReference type="AlphaFoldDB" id="A0A1R3WCZ0"/>
<feature type="domain" description="ABM" evidence="1">
    <location>
        <begin position="4"/>
        <end position="96"/>
    </location>
</feature>
<dbReference type="PROSITE" id="PS51725">
    <property type="entry name" value="ABM"/>
    <property type="match status" value="1"/>
</dbReference>
<dbReference type="RefSeq" id="WP_076665650.1">
    <property type="nucleotide sequence ID" value="NZ_FTPP01000001.1"/>
</dbReference>
<sequence length="110" mass="11813">MNKYGLHGKLQATAGKGAYLAQILLEASKLVSTAIGCRLYLVSQDSSNPDAVWVTEVWDSKEDHDNSLQVPGVRELISQAMPLLAGRPEKGQELEVLGGTGLEVELAHIS</sequence>